<evidence type="ECO:0000313" key="2">
    <source>
        <dbReference type="EMBL" id="KAG2311381.1"/>
    </source>
</evidence>
<feature type="region of interest" description="Disordered" evidence="1">
    <location>
        <begin position="73"/>
        <end position="93"/>
    </location>
</feature>
<organism evidence="2 3">
    <name type="scientific">Brassica carinata</name>
    <name type="common">Ethiopian mustard</name>
    <name type="synonym">Abyssinian cabbage</name>
    <dbReference type="NCBI Taxonomy" id="52824"/>
    <lineage>
        <taxon>Eukaryota</taxon>
        <taxon>Viridiplantae</taxon>
        <taxon>Streptophyta</taxon>
        <taxon>Embryophyta</taxon>
        <taxon>Tracheophyta</taxon>
        <taxon>Spermatophyta</taxon>
        <taxon>Magnoliopsida</taxon>
        <taxon>eudicotyledons</taxon>
        <taxon>Gunneridae</taxon>
        <taxon>Pentapetalae</taxon>
        <taxon>rosids</taxon>
        <taxon>malvids</taxon>
        <taxon>Brassicales</taxon>
        <taxon>Brassicaceae</taxon>
        <taxon>Brassiceae</taxon>
        <taxon>Brassica</taxon>
    </lineage>
</organism>
<feature type="compositionally biased region" description="Basic and acidic residues" evidence="1">
    <location>
        <begin position="464"/>
        <end position="489"/>
    </location>
</feature>
<feature type="compositionally biased region" description="Basic and acidic residues" evidence="1">
    <location>
        <begin position="345"/>
        <end position="357"/>
    </location>
</feature>
<accession>A0A8X7VHI1</accession>
<comment type="caution">
    <text evidence="2">The sequence shown here is derived from an EMBL/GenBank/DDBJ whole genome shotgun (WGS) entry which is preliminary data.</text>
</comment>
<dbReference type="EMBL" id="JAAMPC010000005">
    <property type="protein sequence ID" value="KAG2311381.1"/>
    <property type="molecule type" value="Genomic_DNA"/>
</dbReference>
<reference evidence="2 3" key="1">
    <citation type="submission" date="2020-02" db="EMBL/GenBank/DDBJ databases">
        <authorList>
            <person name="Ma Q."/>
            <person name="Huang Y."/>
            <person name="Song X."/>
            <person name="Pei D."/>
        </authorList>
    </citation>
    <scope>NUCLEOTIDE SEQUENCE [LARGE SCALE GENOMIC DNA]</scope>
    <source>
        <strain evidence="2">Sxm20200214</strain>
        <tissue evidence="2">Leaf</tissue>
    </source>
</reference>
<gene>
    <name evidence="2" type="ORF">Bca52824_022938</name>
</gene>
<dbReference type="AlphaFoldDB" id="A0A8X7VHI1"/>
<name>A0A8X7VHI1_BRACI</name>
<keyword evidence="3" id="KW-1185">Reference proteome</keyword>
<proteinExistence type="predicted"/>
<feature type="region of interest" description="Disordered" evidence="1">
    <location>
        <begin position="461"/>
        <end position="598"/>
    </location>
</feature>
<protein>
    <submittedName>
        <fullName evidence="2">Uncharacterized protein</fullName>
    </submittedName>
</protein>
<feature type="compositionally biased region" description="Basic residues" evidence="1">
    <location>
        <begin position="258"/>
        <end position="270"/>
    </location>
</feature>
<feature type="compositionally biased region" description="Low complexity" evidence="1">
    <location>
        <begin position="307"/>
        <end position="317"/>
    </location>
</feature>
<evidence type="ECO:0000256" key="1">
    <source>
        <dbReference type="SAM" id="MobiDB-lite"/>
    </source>
</evidence>
<evidence type="ECO:0000313" key="3">
    <source>
        <dbReference type="Proteomes" id="UP000886595"/>
    </source>
</evidence>
<feature type="compositionally biased region" description="Basic residues" evidence="1">
    <location>
        <begin position="326"/>
        <end position="335"/>
    </location>
</feature>
<feature type="region of interest" description="Disordered" evidence="1">
    <location>
        <begin position="226"/>
        <end position="361"/>
    </location>
</feature>
<feature type="compositionally biased region" description="Basic and acidic residues" evidence="1">
    <location>
        <begin position="551"/>
        <end position="566"/>
    </location>
</feature>
<sequence>MVAPKFCRDATTNEPLEEFDLVHREALRDVSGLDLSQRILVVDAERDLMGEDGGDALAEMMNDPRPRRSRALRARMTQRNPARPEPAEARREEGDILPKVPTRYLGDGVFERGQFFDNMRALVELGIRNWPEISKAQIRRSLQRIDRGKPFDQIVLKKRSALFTKAEEQEITRALKMRDLPDLSSIIESRSEGPLPASGLMKVLDGFGLDGTVPSAREDQRCLATDAANARRSRHRDLGDQSGEPDAIVGDLPDVPPVKKKKKSKKKRSPKEKDASDAEGVPQLRDEADDNLFPERGLDTISGQGTGVVPQGTPTGQEGIPLVTPPKKKRKKKKTKADPEAEAQTLKEVDSADDRLGASEPRAPLPAHDLAFRALILTSFVRGERCCFVSRLFLFRHIIFDADECGHPGHEIRCRAQGIVREPWEGSGGGGPGKGACRVAALETLSMNAEDIAGRLKAQGLGRSKRDGATSEKAEVAEEHAGRLLHREIPMSGGPSLHSSEHSLGGRSGGTVGNRSVGQDVAEESGKGSISVASDSMEEEEEEEVSGFNSDDGRDPLESDKARPTSEDVELQVSTIGVSHPSPEQKGTKDADPAAPTE</sequence>
<dbReference type="Proteomes" id="UP000886595">
    <property type="component" value="Unassembled WGS sequence"/>
</dbReference>
<feature type="compositionally biased region" description="Acidic residues" evidence="1">
    <location>
        <begin position="536"/>
        <end position="545"/>
    </location>
</feature>